<dbReference type="PANTHER" id="PTHR43270">
    <property type="entry name" value="BETA-ALA-HIS DIPEPTIDASE"/>
    <property type="match status" value="1"/>
</dbReference>
<proteinExistence type="predicted"/>
<feature type="domain" description="Peptidase M20 dimerisation" evidence="4">
    <location>
        <begin position="200"/>
        <end position="357"/>
    </location>
</feature>
<comment type="caution">
    <text evidence="5">The sequence shown here is derived from an EMBL/GenBank/DDBJ whole genome shotgun (WGS) entry which is preliminary data.</text>
</comment>
<keyword evidence="1" id="KW-0645">Protease</keyword>
<keyword evidence="6" id="KW-1185">Reference proteome</keyword>
<keyword evidence="2" id="KW-0479">Metal-binding</keyword>
<dbReference type="Pfam" id="PF01546">
    <property type="entry name" value="Peptidase_M20"/>
    <property type="match status" value="1"/>
</dbReference>
<dbReference type="RefSeq" id="WP_359268175.1">
    <property type="nucleotide sequence ID" value="NZ_JBEZNA010000003.1"/>
</dbReference>
<dbReference type="EMBL" id="JBEZNA010000003">
    <property type="protein sequence ID" value="MEU9576131.1"/>
    <property type="molecule type" value="Genomic_DNA"/>
</dbReference>
<organism evidence="5 6">
    <name type="scientific">Streptomyces chilikensis</name>
    <dbReference type="NCBI Taxonomy" id="1194079"/>
    <lineage>
        <taxon>Bacteria</taxon>
        <taxon>Bacillati</taxon>
        <taxon>Actinomycetota</taxon>
        <taxon>Actinomycetes</taxon>
        <taxon>Kitasatosporales</taxon>
        <taxon>Streptomycetaceae</taxon>
        <taxon>Streptomyces</taxon>
    </lineage>
</organism>
<dbReference type="SUPFAM" id="SSF53187">
    <property type="entry name" value="Zn-dependent exopeptidases"/>
    <property type="match status" value="1"/>
</dbReference>
<name>A0ABV3EIY9_9ACTN</name>
<evidence type="ECO:0000313" key="6">
    <source>
        <dbReference type="Proteomes" id="UP001551584"/>
    </source>
</evidence>
<protein>
    <submittedName>
        <fullName evidence="5">M20/M25/M40 family metallo-hydrolase</fullName>
    </submittedName>
</protein>
<evidence type="ECO:0000313" key="5">
    <source>
        <dbReference type="EMBL" id="MEU9576131.1"/>
    </source>
</evidence>
<keyword evidence="3" id="KW-0378">Hydrolase</keyword>
<evidence type="ECO:0000256" key="2">
    <source>
        <dbReference type="ARBA" id="ARBA00022723"/>
    </source>
</evidence>
<dbReference type="Gene3D" id="3.30.70.360">
    <property type="match status" value="1"/>
</dbReference>
<evidence type="ECO:0000259" key="4">
    <source>
        <dbReference type="Pfam" id="PF07687"/>
    </source>
</evidence>
<dbReference type="Pfam" id="PF07687">
    <property type="entry name" value="M20_dimer"/>
    <property type="match status" value="1"/>
</dbReference>
<gene>
    <name evidence="5" type="ORF">AB0D95_02365</name>
</gene>
<dbReference type="InterPro" id="IPR051458">
    <property type="entry name" value="Cyt/Met_Dipeptidase"/>
</dbReference>
<sequence length="474" mass="52027">MKEPEHAVRDYLYDAVDVLLDDLAAWVRIPSVSADPAHERDVMRSARWLQAHLLETGFPEVEEWDTEGVQAVFAHWPAEDPDAPTVLVYSHHDVRAVKDQEWQEVAPFAPALRQGRMYGRGASDAKGQVLAHIWALRAHLETTGRGAPAVTLKYLIEGEEEVGSPHLRDLVRAHADRLGADVVIVSDTMLWSLEEAAVCTGVRGSVGAHLEVRGPRRDVHSGVVSGAAPNPLTEICRLAGLLHDDQWRITLPGFYDSVAEPSAEERRDMAEIAFDTDDWLERTRSRSVQGEAGHSVLERVWTRPSAEVVTLLGGDPDDPARGVIPAVASADITLRLVPDQRADDVVRQLGQWVAEHIRDGFEYELATSATSQDPYLTPADHPALAALEDAMSRTLQRRALRIRNGGGAPAALLAETVGAPVLFQGTGLPEDHWHDSDEKVEVKALLQGAETLARLLEDLPGRLRPGQHRADGEH</sequence>
<dbReference type="Gene3D" id="3.40.630.10">
    <property type="entry name" value="Zn peptidases"/>
    <property type="match status" value="1"/>
</dbReference>
<evidence type="ECO:0000256" key="1">
    <source>
        <dbReference type="ARBA" id="ARBA00022670"/>
    </source>
</evidence>
<dbReference type="Proteomes" id="UP001551584">
    <property type="component" value="Unassembled WGS sequence"/>
</dbReference>
<evidence type="ECO:0000256" key="3">
    <source>
        <dbReference type="ARBA" id="ARBA00022801"/>
    </source>
</evidence>
<accession>A0ABV3EIY9</accession>
<dbReference type="InterPro" id="IPR011650">
    <property type="entry name" value="Peptidase_M20_dimer"/>
</dbReference>
<dbReference type="PANTHER" id="PTHR43270:SF12">
    <property type="entry name" value="SUCCINYL-DIAMINOPIMELATE DESUCCINYLASE"/>
    <property type="match status" value="1"/>
</dbReference>
<dbReference type="InterPro" id="IPR002933">
    <property type="entry name" value="Peptidase_M20"/>
</dbReference>
<reference evidence="5 6" key="1">
    <citation type="submission" date="2024-06" db="EMBL/GenBank/DDBJ databases">
        <title>The Natural Products Discovery Center: Release of the First 8490 Sequenced Strains for Exploring Actinobacteria Biosynthetic Diversity.</title>
        <authorList>
            <person name="Kalkreuter E."/>
            <person name="Kautsar S.A."/>
            <person name="Yang D."/>
            <person name="Bader C.D."/>
            <person name="Teijaro C.N."/>
            <person name="Fluegel L."/>
            <person name="Davis C.M."/>
            <person name="Simpson J.R."/>
            <person name="Lauterbach L."/>
            <person name="Steele A.D."/>
            <person name="Gui C."/>
            <person name="Meng S."/>
            <person name="Li G."/>
            <person name="Viehrig K."/>
            <person name="Ye F."/>
            <person name="Su P."/>
            <person name="Kiefer A.F."/>
            <person name="Nichols A."/>
            <person name="Cepeda A.J."/>
            <person name="Yan W."/>
            <person name="Fan B."/>
            <person name="Jiang Y."/>
            <person name="Adhikari A."/>
            <person name="Zheng C.-J."/>
            <person name="Schuster L."/>
            <person name="Cowan T.M."/>
            <person name="Smanski M.J."/>
            <person name="Chevrette M.G."/>
            <person name="De Carvalho L.P.S."/>
            <person name="Shen B."/>
        </authorList>
    </citation>
    <scope>NUCLEOTIDE SEQUENCE [LARGE SCALE GENOMIC DNA]</scope>
    <source>
        <strain evidence="5 6">NPDC048117</strain>
    </source>
</reference>